<dbReference type="GeneID" id="106459177"/>
<protein>
    <submittedName>
        <fullName evidence="5 6">Alpha-scruin-like isoform X1</fullName>
    </submittedName>
</protein>
<evidence type="ECO:0000313" key="4">
    <source>
        <dbReference type="Proteomes" id="UP000694941"/>
    </source>
</evidence>
<dbReference type="RefSeq" id="XP_022241628.1">
    <property type="nucleotide sequence ID" value="XM_022385920.1"/>
</dbReference>
<dbReference type="SMART" id="SM00612">
    <property type="entry name" value="Kelch"/>
    <property type="match status" value="11"/>
</dbReference>
<keyword evidence="2" id="KW-0677">Repeat</keyword>
<dbReference type="SUPFAM" id="SSF117281">
    <property type="entry name" value="Kelch motif"/>
    <property type="match status" value="2"/>
</dbReference>
<evidence type="ECO:0000256" key="2">
    <source>
        <dbReference type="ARBA" id="ARBA00022737"/>
    </source>
</evidence>
<dbReference type="Gene3D" id="2.120.10.80">
    <property type="entry name" value="Kelch-type beta propeller"/>
    <property type="match status" value="4"/>
</dbReference>
<sequence length="881" mass="99301">MAYFPKCIDPYLGLIKAMPCLGARERVNVTRQWKSCTHFLSDMPLTKCLCDDENPVILCTGGINPLKPRDYLIGGVMLCYQPIKDKWSYFGTMPEPRNYHTTVYFHGRIYVFGGYNPLEIVNSEMQPTATVFELTFSSKRWRRRTDMYYARACHAAAAFDERIVIIGGQNSKKEIISCVEVYKPDSDQWTVVKPMPEPVMGSGAACLDGLIYVVGGVSISKVDKRTPFIVDYFLSYDPIQNRWYKKPPLQQRRAFCTAVSVKKELWVWGGLANAYSSVSLCSIETVDVYCPWKCLWKTRVKLPTCKHAVALAKAGSRIYILGGMNCAEQEPLSENDIFDLDKNTLLEGCALPLPIAGASAVGVLSEKFIKDGSKWITQEPNEIILNRAASMIQGMFRRHRSRRQLNTRKYADFCKRQTTCESETELTSKCSSAFGYCTQSYVGGSRDDQCKRLARLHIPQWPPHPEKAGPDVDLCTDSYPSIFLRKNRNPHFVTLSPQVDSNLGLLLPLEERCLKTKRACGLRSVYNLPAFAEKMRPCFEVIDNTSPTIVVTGGLDPRDPLDSQIGMSVIRYHVLRDRWEYFGQLPEPRNHHASVLLNNVIYITGGYDPHTRNCGEMVPTGRTFVLDLTTKNWEQRRDMICARAHHALVTIHGRVYAIGGRDNKGRVVASVEVYIPESDYWEMERPMCRPRMGLSAVCYEGFIWVIGGLTSLPETADLDDEPPVLDSVLSFDPITKIWIARPPLRIARAYCSAVVAQKCLWVVGGCWGSRFNKNQLVSTGFVDVYNIHLNEWQKKADLQVPRHSAGVVTVEACIYVIGGISSQEWGPISKTEVFMVDDDSVRKGKKLPTPLTGISAVAIPPIESVLRTESLTCMIRQKIIH</sequence>
<name>A0ABM1SDC3_LIMPO</name>
<dbReference type="PANTHER" id="PTHR45632:SF3">
    <property type="entry name" value="KELCH-LIKE PROTEIN 32"/>
    <property type="match status" value="1"/>
</dbReference>
<reference evidence="5 6" key="1">
    <citation type="submission" date="2025-05" db="UniProtKB">
        <authorList>
            <consortium name="RefSeq"/>
        </authorList>
    </citation>
    <scope>IDENTIFICATION</scope>
    <source>
        <tissue evidence="5 6">Muscle</tissue>
    </source>
</reference>
<accession>A0ABM1SDC3</accession>
<organism evidence="4 6">
    <name type="scientific">Limulus polyphemus</name>
    <name type="common">Atlantic horseshoe crab</name>
    <dbReference type="NCBI Taxonomy" id="6850"/>
    <lineage>
        <taxon>Eukaryota</taxon>
        <taxon>Metazoa</taxon>
        <taxon>Ecdysozoa</taxon>
        <taxon>Arthropoda</taxon>
        <taxon>Chelicerata</taxon>
        <taxon>Merostomata</taxon>
        <taxon>Xiphosura</taxon>
        <taxon>Limulidae</taxon>
        <taxon>Limulus</taxon>
    </lineage>
</organism>
<evidence type="ECO:0000313" key="6">
    <source>
        <dbReference type="RefSeq" id="XP_022241628.1"/>
    </source>
</evidence>
<dbReference type="PANTHER" id="PTHR45632">
    <property type="entry name" value="LD33804P"/>
    <property type="match status" value="1"/>
</dbReference>
<evidence type="ECO:0000313" key="5">
    <source>
        <dbReference type="RefSeq" id="XP_022241622.1"/>
    </source>
</evidence>
<dbReference type="Pfam" id="PF24681">
    <property type="entry name" value="Kelch_KLHDC2_KLHL20_DRC7"/>
    <property type="match status" value="1"/>
</dbReference>
<feature type="domain" description="Attractin/MKLN-like beta-propeller" evidence="3">
    <location>
        <begin position="86"/>
        <end position="326"/>
    </location>
</feature>
<keyword evidence="4" id="KW-1185">Reference proteome</keyword>
<dbReference type="InterPro" id="IPR015915">
    <property type="entry name" value="Kelch-typ_b-propeller"/>
</dbReference>
<evidence type="ECO:0000256" key="1">
    <source>
        <dbReference type="ARBA" id="ARBA00022441"/>
    </source>
</evidence>
<gene>
    <name evidence="5 6" type="primary">LOC106459177</name>
</gene>
<dbReference type="InterPro" id="IPR006652">
    <property type="entry name" value="Kelch_1"/>
</dbReference>
<dbReference type="PROSITE" id="PS50096">
    <property type="entry name" value="IQ"/>
    <property type="match status" value="1"/>
</dbReference>
<dbReference type="InterPro" id="IPR056737">
    <property type="entry name" value="Beta-prop_ATRN-MKLN-like"/>
</dbReference>
<keyword evidence="1" id="KW-0880">Kelch repeat</keyword>
<proteinExistence type="predicted"/>
<dbReference type="Pfam" id="PF24981">
    <property type="entry name" value="Beta-prop_ATRN-LZTR1"/>
    <property type="match status" value="1"/>
</dbReference>
<evidence type="ECO:0000259" key="3">
    <source>
        <dbReference type="Pfam" id="PF24981"/>
    </source>
</evidence>
<dbReference type="RefSeq" id="XP_022241622.1">
    <property type="nucleotide sequence ID" value="XM_022385914.1"/>
</dbReference>
<dbReference type="Proteomes" id="UP000694941">
    <property type="component" value="Unplaced"/>
</dbReference>